<evidence type="ECO:0000313" key="2">
    <source>
        <dbReference type="Proteomes" id="UP000078200"/>
    </source>
</evidence>
<dbReference type="EnsemblMetazoa" id="GAUT014811-RA">
    <property type="protein sequence ID" value="GAUT014811-PA"/>
    <property type="gene ID" value="GAUT014811"/>
</dbReference>
<name>A0A1A9UTI5_GLOAU</name>
<keyword evidence="2" id="KW-1185">Reference proteome</keyword>
<accession>A0A1A9UTI5</accession>
<dbReference type="Proteomes" id="UP000078200">
    <property type="component" value="Unassembled WGS sequence"/>
</dbReference>
<organism evidence="1 2">
    <name type="scientific">Glossina austeni</name>
    <name type="common">Savannah tsetse fly</name>
    <dbReference type="NCBI Taxonomy" id="7395"/>
    <lineage>
        <taxon>Eukaryota</taxon>
        <taxon>Metazoa</taxon>
        <taxon>Ecdysozoa</taxon>
        <taxon>Arthropoda</taxon>
        <taxon>Hexapoda</taxon>
        <taxon>Insecta</taxon>
        <taxon>Pterygota</taxon>
        <taxon>Neoptera</taxon>
        <taxon>Endopterygota</taxon>
        <taxon>Diptera</taxon>
        <taxon>Brachycera</taxon>
        <taxon>Muscomorpha</taxon>
        <taxon>Hippoboscoidea</taxon>
        <taxon>Glossinidae</taxon>
        <taxon>Glossina</taxon>
    </lineage>
</organism>
<sequence>MFRSLRSSRTDSKRTDPSLILLKIKMTQEKRSGRGGELPKGEKKLNPGALSAFAGDCCRNVSQSTFISDQFHPTFKWNPSQQRGVSLSTIRMTQEKRSRKGGELPKGGKKLNPGALSAFAGGCCRNPVSLCACGSHSLKRFNLVSSSGSYHESLYDCTLRTCAHTRTCIFSGKGEPQVVRVDDTSMISSRSFLTFNSALLQINSAEITSHRVNS</sequence>
<dbReference type="AlphaFoldDB" id="A0A1A9UTI5"/>
<protein>
    <submittedName>
        <fullName evidence="1">Uncharacterized protein</fullName>
    </submittedName>
</protein>
<reference evidence="1" key="1">
    <citation type="submission" date="2020-05" db="UniProtKB">
        <authorList>
            <consortium name="EnsemblMetazoa"/>
        </authorList>
    </citation>
    <scope>IDENTIFICATION</scope>
    <source>
        <strain evidence="1">TTRI</strain>
    </source>
</reference>
<dbReference type="VEuPathDB" id="VectorBase:GAUT014811"/>
<proteinExistence type="predicted"/>
<evidence type="ECO:0000313" key="1">
    <source>
        <dbReference type="EnsemblMetazoa" id="GAUT014811-PA"/>
    </source>
</evidence>